<dbReference type="AlphaFoldDB" id="K9HJX6"/>
<accession>K9HJX6</accession>
<name>K9HJX6_9PROT</name>
<dbReference type="PATRIC" id="fig|1238182.3.peg.2888"/>
<proteinExistence type="predicted"/>
<dbReference type="EMBL" id="ANHY01000014">
    <property type="protein sequence ID" value="EKV28911.1"/>
    <property type="molecule type" value="Genomic_DNA"/>
</dbReference>
<sequence length="45" mass="5296">MIVKRWPNGLHLFFILRGSVIPRIIRPLAATIGYRIRTFSRRESS</sequence>
<reference evidence="1 2" key="1">
    <citation type="journal article" date="2013" name="Genome Announc.">
        <title>Draft Genome Sequence of an Alphaproteobacterium, Caenispirillum salinarum AK4(T), Isolated from a Solar Saltern.</title>
        <authorList>
            <person name="Khatri I."/>
            <person name="Singh A."/>
            <person name="Korpole S."/>
            <person name="Pinnaka A.K."/>
            <person name="Subramanian S."/>
        </authorList>
    </citation>
    <scope>NUCLEOTIDE SEQUENCE [LARGE SCALE GENOMIC DNA]</scope>
    <source>
        <strain evidence="1 2">AK4</strain>
    </source>
</reference>
<evidence type="ECO:0000313" key="1">
    <source>
        <dbReference type="EMBL" id="EKV28911.1"/>
    </source>
</evidence>
<comment type="caution">
    <text evidence="1">The sequence shown here is derived from an EMBL/GenBank/DDBJ whole genome shotgun (WGS) entry which is preliminary data.</text>
</comment>
<organism evidence="1 2">
    <name type="scientific">Caenispirillum salinarum AK4</name>
    <dbReference type="NCBI Taxonomy" id="1238182"/>
    <lineage>
        <taxon>Bacteria</taxon>
        <taxon>Pseudomonadati</taxon>
        <taxon>Pseudomonadota</taxon>
        <taxon>Alphaproteobacteria</taxon>
        <taxon>Rhodospirillales</taxon>
        <taxon>Novispirillaceae</taxon>
        <taxon>Caenispirillum</taxon>
    </lineage>
</organism>
<gene>
    <name evidence="1" type="ORF">C882_0674</name>
</gene>
<keyword evidence="2" id="KW-1185">Reference proteome</keyword>
<evidence type="ECO:0000313" key="2">
    <source>
        <dbReference type="Proteomes" id="UP000009881"/>
    </source>
</evidence>
<dbReference type="Proteomes" id="UP000009881">
    <property type="component" value="Unassembled WGS sequence"/>
</dbReference>
<protein>
    <submittedName>
        <fullName evidence="1">Uncharacterized protein</fullName>
    </submittedName>
</protein>